<sequence length="313" mass="35712">MEILSRVVARPDSPESRHSSGRSSQLILTEMRRQIRVRRANNAEYLNRNNKSNFDCVTSPKGNAPVFVTTSSQAVSTLSRISNKRNKGVMATEEREESLPQYVAPSFSPVLPGAASRYSRIPVSPPPSPRCIADESIPADILTHWRSMPRSRERRRPQPPTFPTLQPPSRSQTRALGRVGRRLPTNVECIANLLKGYIFVFKNSHFIVNNFYRCGQIFGINDDFICLIENIWEDMVFALDLEENIIARIHVKLDGAFNSLAAVPRLTMALLDDQWMLRHYTAAFVMAPMPLFQNEISLYRKRCRRMYFRIGAA</sequence>
<organism evidence="2 3">
    <name type="scientific">Atta colombica</name>
    <dbReference type="NCBI Taxonomy" id="520822"/>
    <lineage>
        <taxon>Eukaryota</taxon>
        <taxon>Metazoa</taxon>
        <taxon>Ecdysozoa</taxon>
        <taxon>Arthropoda</taxon>
        <taxon>Hexapoda</taxon>
        <taxon>Insecta</taxon>
        <taxon>Pterygota</taxon>
        <taxon>Neoptera</taxon>
        <taxon>Endopterygota</taxon>
        <taxon>Hymenoptera</taxon>
        <taxon>Apocrita</taxon>
        <taxon>Aculeata</taxon>
        <taxon>Formicoidea</taxon>
        <taxon>Formicidae</taxon>
        <taxon>Myrmicinae</taxon>
        <taxon>Atta</taxon>
    </lineage>
</organism>
<evidence type="ECO:0000313" key="3">
    <source>
        <dbReference type="Proteomes" id="UP000078540"/>
    </source>
</evidence>
<protein>
    <submittedName>
        <fullName evidence="2">Uncharacterized protein</fullName>
    </submittedName>
</protein>
<gene>
    <name evidence="2" type="ORF">ALC53_05406</name>
</gene>
<proteinExistence type="predicted"/>
<accession>A0A195BHL5</accession>
<name>A0A195BHL5_9HYME</name>
<dbReference type="EMBL" id="KQ976465">
    <property type="protein sequence ID" value="KYM84313.1"/>
    <property type="molecule type" value="Genomic_DNA"/>
</dbReference>
<keyword evidence="3" id="KW-1185">Reference proteome</keyword>
<dbReference type="Proteomes" id="UP000078540">
    <property type="component" value="Unassembled WGS sequence"/>
</dbReference>
<evidence type="ECO:0000256" key="1">
    <source>
        <dbReference type="SAM" id="MobiDB-lite"/>
    </source>
</evidence>
<feature type="region of interest" description="Disordered" evidence="1">
    <location>
        <begin position="146"/>
        <end position="175"/>
    </location>
</feature>
<reference evidence="2 3" key="1">
    <citation type="submission" date="2015-09" db="EMBL/GenBank/DDBJ databases">
        <title>Atta colombica WGS genome.</title>
        <authorList>
            <person name="Nygaard S."/>
            <person name="Hu H."/>
            <person name="Boomsma J."/>
            <person name="Zhang G."/>
        </authorList>
    </citation>
    <scope>NUCLEOTIDE SEQUENCE [LARGE SCALE GENOMIC DNA]</scope>
    <source>
        <strain evidence="2">Treedump-2</strain>
        <tissue evidence="2">Whole body</tissue>
    </source>
</reference>
<feature type="region of interest" description="Disordered" evidence="1">
    <location>
        <begin position="1"/>
        <end position="25"/>
    </location>
</feature>
<feature type="compositionally biased region" description="Basic residues" evidence="1">
    <location>
        <begin position="147"/>
        <end position="157"/>
    </location>
</feature>
<evidence type="ECO:0000313" key="2">
    <source>
        <dbReference type="EMBL" id="KYM84313.1"/>
    </source>
</evidence>
<dbReference type="AlphaFoldDB" id="A0A195BHL5"/>